<feature type="chain" id="PRO_5001760935" description="Metallo-beta-lactamase domain-containing protein" evidence="5">
    <location>
        <begin position="28"/>
        <end position="594"/>
    </location>
</feature>
<dbReference type="SUPFAM" id="SSF56281">
    <property type="entry name" value="Metallo-hydrolase/oxidoreductase"/>
    <property type="match status" value="1"/>
</dbReference>
<feature type="domain" description="Metallo-beta-lactamase" evidence="6">
    <location>
        <begin position="76"/>
        <end position="295"/>
    </location>
</feature>
<dbReference type="SMART" id="SM00849">
    <property type="entry name" value="Lactamase_B"/>
    <property type="match status" value="1"/>
</dbReference>
<dbReference type="GO" id="GO:0046872">
    <property type="term" value="F:metal ion binding"/>
    <property type="evidence" value="ECO:0007669"/>
    <property type="project" value="UniProtKB-KW"/>
</dbReference>
<dbReference type="InterPro" id="IPR029229">
    <property type="entry name" value="Alkyl_sulf_C"/>
</dbReference>
<dbReference type="GO" id="GO:0018909">
    <property type="term" value="P:dodecyl sulfate metabolic process"/>
    <property type="evidence" value="ECO:0007669"/>
    <property type="project" value="InterPro"/>
</dbReference>
<evidence type="ECO:0000313" key="7">
    <source>
        <dbReference type="EMBL" id="KEQ19651.1"/>
    </source>
</evidence>
<dbReference type="GO" id="GO:0046983">
    <property type="term" value="F:protein dimerization activity"/>
    <property type="evidence" value="ECO:0007669"/>
    <property type="project" value="InterPro"/>
</dbReference>
<evidence type="ECO:0000256" key="2">
    <source>
        <dbReference type="ARBA" id="ARBA00022801"/>
    </source>
</evidence>
<evidence type="ECO:0000313" key="8">
    <source>
        <dbReference type="Proteomes" id="UP000028073"/>
    </source>
</evidence>
<dbReference type="Pfam" id="PF00753">
    <property type="entry name" value="Lactamase_B"/>
    <property type="match status" value="1"/>
</dbReference>
<dbReference type="Gene3D" id="1.25.40.880">
    <property type="entry name" value="Alkyl sulfatase, dimerisation domain"/>
    <property type="match status" value="1"/>
</dbReference>
<dbReference type="InterPro" id="IPR001279">
    <property type="entry name" value="Metallo-B-lactamas"/>
</dbReference>
<keyword evidence="5" id="KW-0732">Signal</keyword>
<evidence type="ECO:0000259" key="6">
    <source>
        <dbReference type="SMART" id="SM00849"/>
    </source>
</evidence>
<keyword evidence="8" id="KW-1185">Reference proteome</keyword>
<dbReference type="RefSeq" id="WP_034833606.1">
    <property type="nucleotide sequence ID" value="NZ_JOKH01000001.1"/>
</dbReference>
<dbReference type="InterPro" id="IPR044097">
    <property type="entry name" value="Bds1/SdsA1_MBL-fold"/>
</dbReference>
<evidence type="ECO:0000256" key="1">
    <source>
        <dbReference type="ARBA" id="ARBA00022723"/>
    </source>
</evidence>
<evidence type="ECO:0000256" key="4">
    <source>
        <dbReference type="ARBA" id="ARBA00033751"/>
    </source>
</evidence>
<dbReference type="PANTHER" id="PTHR43223:SF1">
    <property type="entry name" value="ALKYL_ARYL-SULFATASE BDS1"/>
    <property type="match status" value="1"/>
</dbReference>
<proteinExistence type="inferred from homology"/>
<dbReference type="OrthoDB" id="9815874at2"/>
<dbReference type="STRING" id="1137799.GZ78_07110"/>
<feature type="signal peptide" evidence="5">
    <location>
        <begin position="1"/>
        <end position="27"/>
    </location>
</feature>
<dbReference type="eggNOG" id="COG2015">
    <property type="taxonomic scope" value="Bacteria"/>
</dbReference>
<evidence type="ECO:0000256" key="5">
    <source>
        <dbReference type="SAM" id="SignalP"/>
    </source>
</evidence>
<dbReference type="PANTHER" id="PTHR43223">
    <property type="entry name" value="ALKYL/ARYL-SULFATASE"/>
    <property type="match status" value="1"/>
</dbReference>
<keyword evidence="3" id="KW-0862">Zinc</keyword>
<accession>A0A081NMH8</accession>
<sequence>MRRFLIPTSLAAALLATGLLTGCNDSAETSSSASAASANTSSSETVHPAMKAVLPEMQEKVYKVTDGVYQAVGFGGANSIMVEGEDGIIIVDAMASVESARKVKAAFREITDKPIKAIVYTHNHGDHVFGGPGFVEGEENPEDIQIWAHDTTQYYINRVVNVLAPAIGSRSNRMIGALLEKGDKGFVHYGLATEMETIEPGNHADVIPPTHTFSDKAELNIAGVNLELVHVAGETNDQIIVWLPDQKVIMPGDNVYKSFPNLYTLRGTSYRDIKKWYESVDTMLEFEPEFLAPSHTLPVEGKENVKEILTAYRDGIQFVHDQTIRLINKGLTPDELVEQVKLPEHLANHPYLFEYYGKVEWAVRNIFSGYLGWYDSNVSTLLPASPDKTAQQMADLAGGEDALLAKAQEAFDQKNYNWVLKLTDHLLRLKPDDKVVKELRAESATQLGYAMHNSNARDIYLTEAAELRGVEMPVEQMEKSANKLIKAMPVRGFIESLAVNLNPEKSLETDETMVINFTDTNESYTIHVRKGVAIIKDKAIASPDNSMTTTSEVWLEIMAGDRSLPGALATADIELDGGRLSIPSVLGFLSMFQG</sequence>
<dbReference type="CDD" id="cd07710">
    <property type="entry name" value="arylsulfatase_Sdsa1-like_MBL-fold"/>
    <property type="match status" value="1"/>
</dbReference>
<dbReference type="InterPro" id="IPR038536">
    <property type="entry name" value="Alkyl/aryl-sulf_dimr_sf"/>
</dbReference>
<dbReference type="Proteomes" id="UP000028073">
    <property type="component" value="Unassembled WGS sequence"/>
</dbReference>
<protein>
    <recommendedName>
        <fullName evidence="6">Metallo-beta-lactamase domain-containing protein</fullName>
    </recommendedName>
</protein>
<dbReference type="Gene3D" id="3.30.1050.10">
    <property type="entry name" value="SCP2 sterol-binding domain"/>
    <property type="match status" value="1"/>
</dbReference>
<dbReference type="EMBL" id="JOKH01000001">
    <property type="protein sequence ID" value="KEQ19651.1"/>
    <property type="molecule type" value="Genomic_DNA"/>
</dbReference>
<dbReference type="SUPFAM" id="SSF55718">
    <property type="entry name" value="SCP-like"/>
    <property type="match status" value="1"/>
</dbReference>
<comment type="caution">
    <text evidence="7">The sequence shown here is derived from an EMBL/GenBank/DDBJ whole genome shotgun (WGS) entry which is preliminary data.</text>
</comment>
<comment type="similarity">
    <text evidence="4">Belongs to the metallo-beta-lactamase superfamily. Type III sulfatase family.</text>
</comment>
<dbReference type="InterPro" id="IPR052195">
    <property type="entry name" value="Bact_Alkyl/Aryl-Sulfatase"/>
</dbReference>
<keyword evidence="2" id="KW-0378">Hydrolase</keyword>
<dbReference type="Pfam" id="PF14864">
    <property type="entry name" value="Alkyl_sulf_C"/>
    <property type="match status" value="1"/>
</dbReference>
<gene>
    <name evidence="7" type="ORF">GZ78_07110</name>
</gene>
<dbReference type="AlphaFoldDB" id="A0A081NMH8"/>
<evidence type="ECO:0000256" key="3">
    <source>
        <dbReference type="ARBA" id="ARBA00022833"/>
    </source>
</evidence>
<organism evidence="7 8">
    <name type="scientific">Endozoicomonas numazuensis</name>
    <dbReference type="NCBI Taxonomy" id="1137799"/>
    <lineage>
        <taxon>Bacteria</taxon>
        <taxon>Pseudomonadati</taxon>
        <taxon>Pseudomonadota</taxon>
        <taxon>Gammaproteobacteria</taxon>
        <taxon>Oceanospirillales</taxon>
        <taxon>Endozoicomonadaceae</taxon>
        <taxon>Endozoicomonas</taxon>
    </lineage>
</organism>
<dbReference type="GO" id="GO:0018741">
    <property type="term" value="F:linear primary-alkylsulfatase activity"/>
    <property type="evidence" value="ECO:0007669"/>
    <property type="project" value="InterPro"/>
</dbReference>
<reference evidence="7 8" key="1">
    <citation type="submission" date="2014-06" db="EMBL/GenBank/DDBJ databases">
        <title>Whole Genome Sequences of Three Symbiotic Endozoicomonas Bacteria.</title>
        <authorList>
            <person name="Neave M.J."/>
            <person name="Apprill A."/>
            <person name="Voolstra C.R."/>
        </authorList>
    </citation>
    <scope>NUCLEOTIDE SEQUENCE [LARGE SCALE GENOMIC DNA]</scope>
    <source>
        <strain evidence="7 8">DSM 25634</strain>
    </source>
</reference>
<dbReference type="Gene3D" id="3.60.15.30">
    <property type="entry name" value="Metallo-beta-lactamase domain"/>
    <property type="match status" value="1"/>
</dbReference>
<keyword evidence="1" id="KW-0479">Metal-binding</keyword>
<dbReference type="Pfam" id="PF14863">
    <property type="entry name" value="Alkyl_sulf_dimr"/>
    <property type="match status" value="1"/>
</dbReference>
<name>A0A081NMH8_9GAMM</name>
<dbReference type="InterPro" id="IPR029228">
    <property type="entry name" value="Alkyl_sulf_dimr"/>
</dbReference>
<dbReference type="InterPro" id="IPR036866">
    <property type="entry name" value="RibonucZ/Hydroxyglut_hydro"/>
</dbReference>
<dbReference type="PROSITE" id="PS51257">
    <property type="entry name" value="PROKAR_LIPOPROTEIN"/>
    <property type="match status" value="1"/>
</dbReference>
<dbReference type="InterPro" id="IPR036527">
    <property type="entry name" value="SCP2_sterol-bd_dom_sf"/>
</dbReference>